<comment type="caution">
    <text evidence="1">The sequence shown here is derived from an EMBL/GenBank/DDBJ whole genome shotgun (WGS) entry which is preliminary data.</text>
</comment>
<dbReference type="Proteomes" id="UP000636960">
    <property type="component" value="Unassembled WGS sequence"/>
</dbReference>
<organism evidence="1 2">
    <name type="scientific">Paractinoplanes rishiriensis</name>
    <dbReference type="NCBI Taxonomy" id="1050105"/>
    <lineage>
        <taxon>Bacteria</taxon>
        <taxon>Bacillati</taxon>
        <taxon>Actinomycetota</taxon>
        <taxon>Actinomycetes</taxon>
        <taxon>Micromonosporales</taxon>
        <taxon>Micromonosporaceae</taxon>
        <taxon>Paractinoplanes</taxon>
    </lineage>
</organism>
<dbReference type="AlphaFoldDB" id="A0A919K7U0"/>
<evidence type="ECO:0000313" key="1">
    <source>
        <dbReference type="EMBL" id="GIF00099.1"/>
    </source>
</evidence>
<name>A0A919K7U0_9ACTN</name>
<reference evidence="1" key="1">
    <citation type="submission" date="2021-01" db="EMBL/GenBank/DDBJ databases">
        <title>Whole genome shotgun sequence of Actinoplanes rishiriensis NBRC 108556.</title>
        <authorList>
            <person name="Komaki H."/>
            <person name="Tamura T."/>
        </authorList>
    </citation>
    <scope>NUCLEOTIDE SEQUENCE</scope>
    <source>
        <strain evidence="1">NBRC 108556</strain>
    </source>
</reference>
<gene>
    <name evidence="1" type="ORF">Ari01nite_75630</name>
</gene>
<accession>A0A919K7U0</accession>
<evidence type="ECO:0000313" key="2">
    <source>
        <dbReference type="Proteomes" id="UP000636960"/>
    </source>
</evidence>
<keyword evidence="2" id="KW-1185">Reference proteome</keyword>
<proteinExistence type="predicted"/>
<protein>
    <submittedName>
        <fullName evidence="1">Uncharacterized protein</fullName>
    </submittedName>
</protein>
<dbReference type="RefSeq" id="WP_203787476.1">
    <property type="nucleotide sequence ID" value="NZ_BOMV01000080.1"/>
</dbReference>
<sequence>MYTLIHIGALLYAATTTVVALTGALSADPERRRAAREILRLLLRRSRR</sequence>
<dbReference type="EMBL" id="BOMV01000080">
    <property type="protein sequence ID" value="GIF00099.1"/>
    <property type="molecule type" value="Genomic_DNA"/>
</dbReference>